<accession>A0ABR3HBU0</accession>
<dbReference type="InterPro" id="IPR036386">
    <property type="entry name" value="HscB_C_sf"/>
</dbReference>
<reference evidence="5 6" key="1">
    <citation type="submission" date="2024-06" db="EMBL/GenBank/DDBJ databases">
        <title>A chromosome-level genome assembly of beet webworm, Loxostege sticticalis.</title>
        <authorList>
            <person name="Zhang Y."/>
        </authorList>
    </citation>
    <scope>NUCLEOTIDE SEQUENCE [LARGE SCALE GENOMIC DNA]</scope>
    <source>
        <strain evidence="5">AQ026</strain>
        <tissue evidence="5">Whole body</tissue>
    </source>
</reference>
<evidence type="ECO:0000256" key="3">
    <source>
        <dbReference type="SAM" id="Coils"/>
    </source>
</evidence>
<keyword evidence="2" id="KW-0143">Chaperone</keyword>
<dbReference type="EMBL" id="JBEUOH010000022">
    <property type="protein sequence ID" value="KAL0867808.1"/>
    <property type="molecule type" value="Genomic_DNA"/>
</dbReference>
<keyword evidence="6" id="KW-1185">Reference proteome</keyword>
<dbReference type="PANTHER" id="PTHR14021:SF15">
    <property type="entry name" value="IRON-SULFUR CLUSTER CO-CHAPERONE PROTEIN HSCB"/>
    <property type="match status" value="1"/>
</dbReference>
<evidence type="ECO:0000256" key="2">
    <source>
        <dbReference type="ARBA" id="ARBA00023186"/>
    </source>
</evidence>
<dbReference type="CDD" id="cd06257">
    <property type="entry name" value="DnaJ"/>
    <property type="match status" value="1"/>
</dbReference>
<dbReference type="PROSITE" id="PS50076">
    <property type="entry name" value="DNAJ_2"/>
    <property type="match status" value="1"/>
</dbReference>
<comment type="similarity">
    <text evidence="1">Belongs to the HscB family.</text>
</comment>
<organism evidence="5 6">
    <name type="scientific">Loxostege sticticalis</name>
    <name type="common">Beet webworm moth</name>
    <dbReference type="NCBI Taxonomy" id="481309"/>
    <lineage>
        <taxon>Eukaryota</taxon>
        <taxon>Metazoa</taxon>
        <taxon>Ecdysozoa</taxon>
        <taxon>Arthropoda</taxon>
        <taxon>Hexapoda</taxon>
        <taxon>Insecta</taxon>
        <taxon>Pterygota</taxon>
        <taxon>Neoptera</taxon>
        <taxon>Endopterygota</taxon>
        <taxon>Lepidoptera</taxon>
        <taxon>Glossata</taxon>
        <taxon>Ditrysia</taxon>
        <taxon>Pyraloidea</taxon>
        <taxon>Crambidae</taxon>
        <taxon>Pyraustinae</taxon>
        <taxon>Loxostege</taxon>
    </lineage>
</organism>
<dbReference type="Pfam" id="PF00226">
    <property type="entry name" value="DnaJ"/>
    <property type="match status" value="1"/>
</dbReference>
<dbReference type="PANTHER" id="PTHR14021">
    <property type="entry name" value="IRON-SULFUR CLUSTER CO-CHAPERONE PROTEIN HSCB"/>
    <property type="match status" value="1"/>
</dbReference>
<dbReference type="NCBIfam" id="TIGR00714">
    <property type="entry name" value="hscB"/>
    <property type="match status" value="1"/>
</dbReference>
<feature type="domain" description="J" evidence="4">
    <location>
        <begin position="54"/>
        <end position="126"/>
    </location>
</feature>
<proteinExistence type="inferred from homology"/>
<dbReference type="SMART" id="SM00271">
    <property type="entry name" value="DnaJ"/>
    <property type="match status" value="1"/>
</dbReference>
<dbReference type="InterPro" id="IPR009073">
    <property type="entry name" value="HscB_oligo_C"/>
</dbReference>
<dbReference type="InterPro" id="IPR004640">
    <property type="entry name" value="HscB"/>
</dbReference>
<dbReference type="Gene3D" id="1.20.1280.20">
    <property type="entry name" value="HscB, C-terminal domain"/>
    <property type="match status" value="1"/>
</dbReference>
<gene>
    <name evidence="5" type="ORF">ABMA27_008510</name>
</gene>
<dbReference type="InterPro" id="IPR001623">
    <property type="entry name" value="DnaJ_domain"/>
</dbReference>
<dbReference type="InterPro" id="IPR036869">
    <property type="entry name" value="J_dom_sf"/>
</dbReference>
<dbReference type="SUPFAM" id="SSF47144">
    <property type="entry name" value="HSC20 (HSCB), C-terminal oligomerisation domain"/>
    <property type="match status" value="1"/>
</dbReference>
<dbReference type="Proteomes" id="UP001549920">
    <property type="component" value="Unassembled WGS sequence"/>
</dbReference>
<evidence type="ECO:0000313" key="5">
    <source>
        <dbReference type="EMBL" id="KAL0867808.1"/>
    </source>
</evidence>
<sequence length="219" mass="25529">MSLRRILYNTTVRSPLLHHLRQLSCWSCGKEVKLVSNLFCASCNALQQPSKQDNYFKILGVKETYDQDETELAKRYKDLQKYLHPDKFATRDKKEQEISEIYSSLVNEAYNTLLEPLARGIYMLKLRGKEIPENTEVDQGFLMKIMEKNEEVENAETEEDIMKLNQENKAMIKDLQKKLSTAFFDGDLKRVTKLLSIMKYYTSIDSQIQAAIRSKGIIR</sequence>
<feature type="coiled-coil region" evidence="3">
    <location>
        <begin position="145"/>
        <end position="174"/>
    </location>
</feature>
<keyword evidence="3" id="KW-0175">Coiled coil</keyword>
<dbReference type="Gene3D" id="1.10.287.110">
    <property type="entry name" value="DnaJ domain"/>
    <property type="match status" value="1"/>
</dbReference>
<dbReference type="Pfam" id="PF07743">
    <property type="entry name" value="HSCB_C"/>
    <property type="match status" value="1"/>
</dbReference>
<name>A0ABR3HBU0_LOXSC</name>
<evidence type="ECO:0000256" key="1">
    <source>
        <dbReference type="ARBA" id="ARBA00010476"/>
    </source>
</evidence>
<dbReference type="SUPFAM" id="SSF46565">
    <property type="entry name" value="Chaperone J-domain"/>
    <property type="match status" value="1"/>
</dbReference>
<comment type="caution">
    <text evidence="5">The sequence shown here is derived from an EMBL/GenBank/DDBJ whole genome shotgun (WGS) entry which is preliminary data.</text>
</comment>
<evidence type="ECO:0000313" key="6">
    <source>
        <dbReference type="Proteomes" id="UP001549920"/>
    </source>
</evidence>
<evidence type="ECO:0000259" key="4">
    <source>
        <dbReference type="PROSITE" id="PS50076"/>
    </source>
</evidence>
<protein>
    <recommendedName>
        <fullName evidence="4">J domain-containing protein</fullName>
    </recommendedName>
</protein>